<dbReference type="RefSeq" id="XP_007873770.1">
    <property type="nucleotide sequence ID" value="XM_007875579.1"/>
</dbReference>
<accession>M7NMY9</accession>
<dbReference type="Proteomes" id="UP000011958">
    <property type="component" value="Unassembled WGS sequence"/>
</dbReference>
<evidence type="ECO:0000313" key="5">
    <source>
        <dbReference type="Proteomes" id="UP000011958"/>
    </source>
</evidence>
<dbReference type="GO" id="GO:0005739">
    <property type="term" value="C:mitochondrion"/>
    <property type="evidence" value="ECO:0007669"/>
    <property type="project" value="TreeGrafter"/>
</dbReference>
<organism evidence="4 5">
    <name type="scientific">Pneumocystis murina (strain B123)</name>
    <name type="common">Mouse pneumocystis pneumonia agent</name>
    <name type="synonym">Pneumocystis carinii f. sp. muris</name>
    <dbReference type="NCBI Taxonomy" id="1069680"/>
    <lineage>
        <taxon>Eukaryota</taxon>
        <taxon>Fungi</taxon>
        <taxon>Dikarya</taxon>
        <taxon>Ascomycota</taxon>
        <taxon>Taphrinomycotina</taxon>
        <taxon>Pneumocystomycetes</taxon>
        <taxon>Pneumocystaceae</taxon>
        <taxon>Pneumocystis</taxon>
    </lineage>
</organism>
<dbReference type="VEuPathDB" id="FungiDB:PNEG_01802"/>
<comment type="similarity">
    <text evidence="1">Belongs to the MTFP1 family.</text>
</comment>
<evidence type="ECO:0000313" key="4">
    <source>
        <dbReference type="EMBL" id="EMR10048.1"/>
    </source>
</evidence>
<dbReference type="InterPro" id="IPR019560">
    <property type="entry name" value="Mitochondrial_18_kDa_protein"/>
</dbReference>
<dbReference type="HOGENOM" id="CLU_053720_0_1_1"/>
<dbReference type="Pfam" id="PF10558">
    <property type="entry name" value="MTP18"/>
    <property type="match status" value="1"/>
</dbReference>
<dbReference type="eggNOG" id="KOG3945">
    <property type="taxonomic scope" value="Eukaryota"/>
</dbReference>
<protein>
    <recommendedName>
        <fullName evidence="2">Mitochondrial fission process protein 1</fullName>
    </recommendedName>
    <alternativeName>
        <fullName evidence="3">Mitochondrial 18 kDa protein</fullName>
    </alternativeName>
</protein>
<dbReference type="PANTHER" id="PTHR11001:SF2">
    <property type="entry name" value="MITOCHONDRIAL FISSION PROCESS PROTEIN 1"/>
    <property type="match status" value="1"/>
</dbReference>
<comment type="caution">
    <text evidence="4">The sequence shown here is derived from an EMBL/GenBank/DDBJ whole genome shotgun (WGS) entry which is preliminary data.</text>
</comment>
<dbReference type="AlphaFoldDB" id="M7NMY9"/>
<evidence type="ECO:0000256" key="3">
    <source>
        <dbReference type="ARBA" id="ARBA00029631"/>
    </source>
</evidence>
<dbReference type="STRING" id="1069680.M7NMY9"/>
<dbReference type="GO" id="GO:0000266">
    <property type="term" value="P:mitochondrial fission"/>
    <property type="evidence" value="ECO:0007669"/>
    <property type="project" value="TreeGrafter"/>
</dbReference>
<dbReference type="OMA" id="DVFTWQM"/>
<name>M7NMY9_PNEMU</name>
<proteinExistence type="inferred from homology"/>
<dbReference type="EMBL" id="AFWA02000008">
    <property type="protein sequence ID" value="EMR10048.1"/>
    <property type="molecule type" value="Genomic_DNA"/>
</dbReference>
<dbReference type="OrthoDB" id="424969at2759"/>
<dbReference type="PANTHER" id="PTHR11001">
    <property type="entry name" value="MITOCHONDRIAL FISSION PROCESS PROTEIN 1"/>
    <property type="match status" value="1"/>
</dbReference>
<sequence>MGLFSNSESCPVTEKESDSIKKSDSIVTDVINGKIDTIDSNARYFGYVGRFKNLLIATSRYLAYISDAGEAFRPIAHPHFVRAAYGISWLYIIGDVTYEGYKVKYINNENSGPVGRAMIKRSVFQGIASMGLPAFTIHSVVKYSGRYVFQNAKNRRIRMWGPVATGLSIMPALPFLFDHPVEVVVDSFFGKFYPESKFPEKK</sequence>
<keyword evidence="5" id="KW-1185">Reference proteome</keyword>
<reference evidence="5" key="1">
    <citation type="journal article" date="2016" name="Nat. Commun.">
        <title>Genome analysis of three Pneumocystis species reveals adaptation mechanisms to life exclusively in mammalian hosts.</title>
        <authorList>
            <person name="Ma L."/>
            <person name="Chen Z."/>
            <person name="Huang D.W."/>
            <person name="Kutty G."/>
            <person name="Ishihara M."/>
            <person name="Wang H."/>
            <person name="Abouelleil A."/>
            <person name="Bishop L."/>
            <person name="Davey E."/>
            <person name="Deng R."/>
            <person name="Deng X."/>
            <person name="Fan L."/>
            <person name="Fantoni G."/>
            <person name="Fitzgerald M."/>
            <person name="Gogineni E."/>
            <person name="Goldberg J.M."/>
            <person name="Handley G."/>
            <person name="Hu X."/>
            <person name="Huber C."/>
            <person name="Jiao X."/>
            <person name="Jones K."/>
            <person name="Levin J.Z."/>
            <person name="Liu Y."/>
            <person name="Macdonald P."/>
            <person name="Melnikov A."/>
            <person name="Raley C."/>
            <person name="Sassi M."/>
            <person name="Sherman B.T."/>
            <person name="Song X."/>
            <person name="Sykes S."/>
            <person name="Tran B."/>
            <person name="Walsh L."/>
            <person name="Xia Y."/>
            <person name="Yang J."/>
            <person name="Young S."/>
            <person name="Zeng Q."/>
            <person name="Zheng X."/>
            <person name="Stephens R."/>
            <person name="Nusbaum C."/>
            <person name="Birren B.W."/>
            <person name="Azadi P."/>
            <person name="Lempicki R.A."/>
            <person name="Cuomo C.A."/>
            <person name="Kovacs J.A."/>
        </authorList>
    </citation>
    <scope>NUCLEOTIDE SEQUENCE [LARGE SCALE GENOMIC DNA]</scope>
    <source>
        <strain evidence="5">B123</strain>
    </source>
</reference>
<evidence type="ECO:0000256" key="2">
    <source>
        <dbReference type="ARBA" id="ARBA00017835"/>
    </source>
</evidence>
<evidence type="ECO:0000256" key="1">
    <source>
        <dbReference type="ARBA" id="ARBA00009224"/>
    </source>
</evidence>
<gene>
    <name evidence="4" type="ORF">PNEG_01802</name>
</gene>
<dbReference type="GeneID" id="19895496"/>